<dbReference type="Gene3D" id="1.25.10.10">
    <property type="entry name" value="Leucine-rich Repeat Variant"/>
    <property type="match status" value="4"/>
</dbReference>
<feature type="compositionally biased region" description="Polar residues" evidence="1">
    <location>
        <begin position="1023"/>
        <end position="1038"/>
    </location>
</feature>
<feature type="region of interest" description="Disordered" evidence="1">
    <location>
        <begin position="1077"/>
        <end position="1112"/>
    </location>
</feature>
<protein>
    <submittedName>
        <fullName evidence="2">Uncharacterized protein</fullName>
    </submittedName>
</protein>
<dbReference type="InterPro" id="IPR011989">
    <property type="entry name" value="ARM-like"/>
</dbReference>
<dbReference type="InterPro" id="IPR016024">
    <property type="entry name" value="ARM-type_fold"/>
</dbReference>
<reference evidence="3" key="1">
    <citation type="journal article" date="2023" name="Commun. Biol.">
        <title>Genome analysis of Parmales, the sister group of diatoms, reveals the evolutionary specialization of diatoms from phago-mixotrophs to photoautotrophs.</title>
        <authorList>
            <person name="Ban H."/>
            <person name="Sato S."/>
            <person name="Yoshikawa S."/>
            <person name="Yamada K."/>
            <person name="Nakamura Y."/>
            <person name="Ichinomiya M."/>
            <person name="Sato N."/>
            <person name="Blanc-Mathieu R."/>
            <person name="Endo H."/>
            <person name="Kuwata A."/>
            <person name="Ogata H."/>
        </authorList>
    </citation>
    <scope>NUCLEOTIDE SEQUENCE [LARGE SCALE GENOMIC DNA]</scope>
    <source>
        <strain evidence="3">NIES 3699</strain>
    </source>
</reference>
<evidence type="ECO:0000313" key="3">
    <source>
        <dbReference type="Proteomes" id="UP001165160"/>
    </source>
</evidence>
<dbReference type="SUPFAM" id="SSF48371">
    <property type="entry name" value="ARM repeat"/>
    <property type="match status" value="1"/>
</dbReference>
<dbReference type="PANTHER" id="PTHR46241">
    <property type="entry name" value="ARMADILLO REPEAT-CONTAINING PROTEIN 4 ARMC4"/>
    <property type="match status" value="1"/>
</dbReference>
<dbReference type="Proteomes" id="UP001165160">
    <property type="component" value="Unassembled WGS sequence"/>
</dbReference>
<proteinExistence type="predicted"/>
<comment type="caution">
    <text evidence="2">The sequence shown here is derived from an EMBL/GenBank/DDBJ whole genome shotgun (WGS) entry which is preliminary data.</text>
</comment>
<sequence length="1737" mass="194606">MPAPVITKKRNATAKNKSLLSKMKRAAVTVGTAAASHLHHPQVASQTVQFPINVIDIHEWKGRGNDVTFTIKAGETYEQIAALVTKQFGYTRPMVMKVAEGIKRNKNLVDLASVREGKTVHSTEMLNEVLADWERAVGDRRRERVMEVRQEILVNINAEGRPREQTLGLNKFWELIQRESNMHACDSEIIAIIASKLQSLDWEVAETAAKVIWKCAEHPKTYQEIAKTEVPKILLNNLMKRTKDAEGKEDNQHNMYYFYNLGALLSLASSTYIRELLTDHAPVLFELCCRGDHTDTFRIASDGLCILLATSRIARKKVAETGRTMLLAELMDSSNTHMVLSAAAAVSVFARSRVDRKLVSSSDVLTLFHAAIQSAMWCKSELEATASVVASDSKRSGSNPDDMASRILEYSSISLWGFAVVLARDNKTHELLEEGHEWLNDLLALVFFDDVRVNETVVTSCSGALGVLCKDLSKEICASVEGIIPRLLEATISNPNPKTMECCAAALSYLCMSRPDNLMALVQKDNGITRIFALIDVMEGRNQKNSVTILKHLSATLMFAADMYDDWQTSDLKSLVKLLTCRNKDVLIFAVSTIWCLARDEKNRSILGKLFVVNGLCKILSGNSDLQLKERTTGALWLVCCDKKNSVRMAMGGGIQVLASFLRFPDEGHYIPLKTLAIGVLLEVQADEDIFALMKQIELEESCLEVLTSRFITPYLHIQLAGLIYFMSQDTTVKERFTQLSGKFYMEEMFSDMIFRENSEVQILGVFGVTLLAMKVSSKKHLGKIGVIKGLSAIFRDNENFDDQDHIKVLHAFLNLSQDSHNQKLICEGVMDKLTEFARLGFEGGLVAEFSSSILCNLSNNGDCRAEMYKVHLAECSQAVSKTVMAAPLLEESEVKLTQTQKEMLEAETVKTVRLALGKVRSRISRPVTGLWEDVPIEKEVSELVLETEKKNDRGGLMAQTRKMSASAAQMTAGAAAVPTTPSRTKRESKFGFETSTPSSMRDGMKRSTFSNNKSGNPLGLSRPSTAPESTLNSSMLRSNKHVLSPLRSSHRVGPVGRLGSETTVVGENRWRPPIVSYEKSLDTFETTPKPKKKVTDGEEEEPEPKDPKEASVLDNLVLSSNVTGAKYSIVLQPPVHYNRITFNTNRFMKSEKVRTSKTPVKLIMWKKVEDSVIGHHLFDHFISETGETMFFYHTTSIVCEALEPGEYPRPVHPTTVNQILQGSLPPPLDPLPPSGVSDIAKPYIPNLPVCPHIDRHYIPLCSLASKAAMRTMKPSLEQVKKANMFGAVPIEPIRLVAMMEKEESEEEESEVEEEVPEVVPEVVKEPWDISKSLFNARKGYSDSKDIYDTPKVVHRALTTDFERMLKEPRIGKLISKQDEDVKSGKQSLETELKEIQKALGPLYKTIVNAFEFYCLIANNFTRSAFEMGETSYTRFINDCKLMDDKLTSEACQQIFIAVNVETNKGSAEGKINEDKCLMRMEFIEVIIRFAITKYKEAAGNDISDAVSMLVEKNLKTNIPPIGQVDSDDFRRWRFYNEEVENIFKKYKKILDVLYQKYKNFKPVSGSALFSVPQWIQFLKDSLMLGDGDDGDFTAREAMLAFFNSRMVVCDEVKKRDRYISLQYVDFLEAISRVADTVSVPTDQDMRAVGAINICDFKLKQKSSGGDSKNQASLMTRRPSSEFLVASQRPLAEKLEKTICLIVGNIGLMNKGILVYEKNQIRLVPQFITEGQLKEQL</sequence>
<gene>
    <name evidence="2" type="ORF">TrVE_jg5544</name>
</gene>
<dbReference type="Gene3D" id="1.10.238.10">
    <property type="entry name" value="EF-hand"/>
    <property type="match status" value="1"/>
</dbReference>
<accession>A0A9W7BI71</accession>
<dbReference type="PANTHER" id="PTHR46241:SF1">
    <property type="entry name" value="OUTER DYNEIN ARM-DOCKING COMPLEX SUBUNIT 2"/>
    <property type="match status" value="1"/>
</dbReference>
<keyword evidence="3" id="KW-1185">Reference proteome</keyword>
<feature type="region of interest" description="Disordered" evidence="1">
    <location>
        <begin position="973"/>
        <end position="1049"/>
    </location>
</feature>
<evidence type="ECO:0000313" key="2">
    <source>
        <dbReference type="EMBL" id="GMH91601.1"/>
    </source>
</evidence>
<dbReference type="EMBL" id="BRXX01000117">
    <property type="protein sequence ID" value="GMH91601.1"/>
    <property type="molecule type" value="Genomic_DNA"/>
</dbReference>
<evidence type="ECO:0000256" key="1">
    <source>
        <dbReference type="SAM" id="MobiDB-lite"/>
    </source>
</evidence>
<organism evidence="2 3">
    <name type="scientific">Triparma verrucosa</name>
    <dbReference type="NCBI Taxonomy" id="1606542"/>
    <lineage>
        <taxon>Eukaryota</taxon>
        <taxon>Sar</taxon>
        <taxon>Stramenopiles</taxon>
        <taxon>Ochrophyta</taxon>
        <taxon>Bolidophyceae</taxon>
        <taxon>Parmales</taxon>
        <taxon>Triparmaceae</taxon>
        <taxon>Triparma</taxon>
    </lineage>
</organism>
<name>A0A9W7BI71_9STRA</name>